<name>A0ABS5TSL5_9ACTN</name>
<dbReference type="Proteomes" id="UP001197247">
    <property type="component" value="Unassembled WGS sequence"/>
</dbReference>
<evidence type="ECO:0000313" key="7">
    <source>
        <dbReference type="Proteomes" id="UP001197247"/>
    </source>
</evidence>
<dbReference type="InterPro" id="IPR036388">
    <property type="entry name" value="WH-like_DNA-bd_sf"/>
</dbReference>
<feature type="domain" description="HTH lysR-type" evidence="5">
    <location>
        <begin position="13"/>
        <end position="70"/>
    </location>
</feature>
<dbReference type="Pfam" id="PF00126">
    <property type="entry name" value="HTH_1"/>
    <property type="match status" value="1"/>
</dbReference>
<keyword evidence="7" id="KW-1185">Reference proteome</keyword>
<comment type="caution">
    <text evidence="6">The sequence shown here is derived from an EMBL/GenBank/DDBJ whole genome shotgun (WGS) entry which is preliminary data.</text>
</comment>
<dbReference type="PROSITE" id="PS50931">
    <property type="entry name" value="HTH_LYSR"/>
    <property type="match status" value="1"/>
</dbReference>
<sequence length="303" mass="32971">MDILFRTCEQLTVETRRLELLLELSRLGSMREVAERLRTTTSTVSQQIAVLAREVGTPLLEPDGRRVRLTPAGRRLAAHAATILAAVEAARADLDPAAEPAGTLRVGGFATAIRRAVLPVVARLAADHPRVHVLIHEYEPAESLALVASDHLDLALVYDYDLAPRTKDPVLQWVPLWTTPWSIGVPQSLAHADSTFLAGQPWIVNSRNTADTEVARTLASLAGFEPRITHQADSLTLVEDLILAGQGIGLLPADRPTPRGITLVPLRNPQVHLRAYAVTRPGRSEWPPLALVLGLLDSPQTTH</sequence>
<dbReference type="InterPro" id="IPR000847">
    <property type="entry name" value="LysR_HTH_N"/>
</dbReference>
<evidence type="ECO:0000313" key="6">
    <source>
        <dbReference type="EMBL" id="MBT0773808.1"/>
    </source>
</evidence>
<evidence type="ECO:0000259" key="5">
    <source>
        <dbReference type="PROSITE" id="PS50931"/>
    </source>
</evidence>
<comment type="similarity">
    <text evidence="1">Belongs to the LysR transcriptional regulatory family.</text>
</comment>
<gene>
    <name evidence="6" type="ORF">KIH74_32985</name>
</gene>
<evidence type="ECO:0000256" key="1">
    <source>
        <dbReference type="ARBA" id="ARBA00009437"/>
    </source>
</evidence>
<dbReference type="PANTHER" id="PTHR30346:SF29">
    <property type="entry name" value="LYSR SUBSTRATE-BINDING"/>
    <property type="match status" value="1"/>
</dbReference>
<dbReference type="InterPro" id="IPR005119">
    <property type="entry name" value="LysR_subst-bd"/>
</dbReference>
<dbReference type="EMBL" id="JAHBAY010000020">
    <property type="protein sequence ID" value="MBT0773808.1"/>
    <property type="molecule type" value="Genomic_DNA"/>
</dbReference>
<dbReference type="Gene3D" id="1.10.10.10">
    <property type="entry name" value="Winged helix-like DNA-binding domain superfamily/Winged helix DNA-binding domain"/>
    <property type="match status" value="1"/>
</dbReference>
<dbReference type="InterPro" id="IPR036390">
    <property type="entry name" value="WH_DNA-bd_sf"/>
</dbReference>
<dbReference type="Pfam" id="PF03466">
    <property type="entry name" value="LysR_substrate"/>
    <property type="match status" value="1"/>
</dbReference>
<accession>A0ABS5TSL5</accession>
<evidence type="ECO:0000256" key="4">
    <source>
        <dbReference type="ARBA" id="ARBA00023163"/>
    </source>
</evidence>
<organism evidence="6 7">
    <name type="scientific">Kineosporia corallincola</name>
    <dbReference type="NCBI Taxonomy" id="2835133"/>
    <lineage>
        <taxon>Bacteria</taxon>
        <taxon>Bacillati</taxon>
        <taxon>Actinomycetota</taxon>
        <taxon>Actinomycetes</taxon>
        <taxon>Kineosporiales</taxon>
        <taxon>Kineosporiaceae</taxon>
        <taxon>Kineosporia</taxon>
    </lineage>
</organism>
<reference evidence="6 7" key="1">
    <citation type="submission" date="2021-05" db="EMBL/GenBank/DDBJ databases">
        <title>Kineosporia and Streptomyces sp. nov. two new marine actinobacteria isolated from Coral.</title>
        <authorList>
            <person name="Buangrab K."/>
            <person name="Sutthacheep M."/>
            <person name="Yeemin T."/>
            <person name="Harunari E."/>
            <person name="Igarashi Y."/>
            <person name="Kanchanasin P."/>
            <person name="Tanasupawat S."/>
            <person name="Phongsopitanun W."/>
        </authorList>
    </citation>
    <scope>NUCLEOTIDE SEQUENCE [LARGE SCALE GENOMIC DNA]</scope>
    <source>
        <strain evidence="6 7">J2-2</strain>
    </source>
</reference>
<keyword evidence="4" id="KW-0804">Transcription</keyword>
<protein>
    <submittedName>
        <fullName evidence="6">LysR family transcriptional regulator</fullName>
    </submittedName>
</protein>
<proteinExistence type="inferred from homology"/>
<evidence type="ECO:0000256" key="2">
    <source>
        <dbReference type="ARBA" id="ARBA00023015"/>
    </source>
</evidence>
<dbReference type="SUPFAM" id="SSF46785">
    <property type="entry name" value="Winged helix' DNA-binding domain"/>
    <property type="match status" value="1"/>
</dbReference>
<dbReference type="PANTHER" id="PTHR30346">
    <property type="entry name" value="TRANSCRIPTIONAL DUAL REGULATOR HCAR-RELATED"/>
    <property type="match status" value="1"/>
</dbReference>
<evidence type="ECO:0000256" key="3">
    <source>
        <dbReference type="ARBA" id="ARBA00023125"/>
    </source>
</evidence>
<dbReference type="SUPFAM" id="SSF53850">
    <property type="entry name" value="Periplasmic binding protein-like II"/>
    <property type="match status" value="1"/>
</dbReference>
<dbReference type="Gene3D" id="3.40.190.10">
    <property type="entry name" value="Periplasmic binding protein-like II"/>
    <property type="match status" value="2"/>
</dbReference>
<keyword evidence="2" id="KW-0805">Transcription regulation</keyword>
<keyword evidence="3" id="KW-0238">DNA-binding</keyword>